<feature type="signal peptide" evidence="1">
    <location>
        <begin position="1"/>
        <end position="21"/>
    </location>
</feature>
<evidence type="ECO:0000313" key="2">
    <source>
        <dbReference type="EMBL" id="RUO59971.1"/>
    </source>
</evidence>
<name>A0A432YG93_9GAMM</name>
<dbReference type="RefSeq" id="WP_126759724.1">
    <property type="nucleotide sequence ID" value="NZ_PIPZ01000002.1"/>
</dbReference>
<sequence length="236" mass="24896">MKAIALALTSVSLLSGCVVYANVPGDGDSWRNSELQHETRSLSLELTDIDEVKADTGAGSLEIIGEAGRTRIDVVAEVYYRDAEDIRLSLQKTGSDAVLIADFDRNSYRGNNPYINLTVRVPADLSIDLNDGSGSIVLRDVMGDLNIEDGSGSITIENGGNVDIDDGSGSITVRYLRGDLTIEDGSGSIDIEQVDGKVTIDDGSGGINVRQVGDLNIIESGSGSLRIEGVGNSSKM</sequence>
<organism evidence="2 3">
    <name type="scientific">Pseudidiomarina marina</name>
    <dbReference type="NCBI Taxonomy" id="502366"/>
    <lineage>
        <taxon>Bacteria</taxon>
        <taxon>Pseudomonadati</taxon>
        <taxon>Pseudomonadota</taxon>
        <taxon>Gammaproteobacteria</taxon>
        <taxon>Alteromonadales</taxon>
        <taxon>Idiomarinaceae</taxon>
        <taxon>Pseudidiomarina</taxon>
    </lineage>
</organism>
<keyword evidence="1" id="KW-0732">Signal</keyword>
<evidence type="ECO:0008006" key="4">
    <source>
        <dbReference type="Google" id="ProtNLM"/>
    </source>
</evidence>
<protein>
    <recommendedName>
        <fullName evidence="4">Adhesin domain-containing protein</fullName>
    </recommendedName>
</protein>
<dbReference type="EMBL" id="PIPZ01000002">
    <property type="protein sequence ID" value="RUO59971.1"/>
    <property type="molecule type" value="Genomic_DNA"/>
</dbReference>
<feature type="chain" id="PRO_5019587722" description="Adhesin domain-containing protein" evidence="1">
    <location>
        <begin position="22"/>
        <end position="236"/>
    </location>
</feature>
<evidence type="ECO:0000313" key="3">
    <source>
        <dbReference type="Proteomes" id="UP000288127"/>
    </source>
</evidence>
<dbReference type="OrthoDB" id="6195678at2"/>
<keyword evidence="3" id="KW-1185">Reference proteome</keyword>
<evidence type="ECO:0000256" key="1">
    <source>
        <dbReference type="SAM" id="SignalP"/>
    </source>
</evidence>
<gene>
    <name evidence="2" type="ORF">CWI76_07555</name>
</gene>
<proteinExistence type="predicted"/>
<accession>A0A432YG93</accession>
<reference evidence="3" key="1">
    <citation type="journal article" date="2018" name="Front. Microbiol.">
        <title>Genome-Based Analysis Reveals the Taxonomy and Diversity of the Family Idiomarinaceae.</title>
        <authorList>
            <person name="Liu Y."/>
            <person name="Lai Q."/>
            <person name="Shao Z."/>
        </authorList>
    </citation>
    <scope>NUCLEOTIDE SEQUENCE [LARGE SCALE GENOMIC DNA]</scope>
    <source>
        <strain evidence="3">PIM1</strain>
    </source>
</reference>
<dbReference type="Proteomes" id="UP000288127">
    <property type="component" value="Unassembled WGS sequence"/>
</dbReference>
<dbReference type="PROSITE" id="PS51257">
    <property type="entry name" value="PROKAR_LIPOPROTEIN"/>
    <property type="match status" value="1"/>
</dbReference>
<dbReference type="AlphaFoldDB" id="A0A432YG93"/>
<comment type="caution">
    <text evidence="2">The sequence shown here is derived from an EMBL/GenBank/DDBJ whole genome shotgun (WGS) entry which is preliminary data.</text>
</comment>